<comment type="cofactor">
    <cofactor evidence="3">
        <name>FMN</name>
        <dbReference type="ChEBI" id="CHEBI:58210"/>
    </cofactor>
    <text evidence="3">Binds 1 FMN per subunit.</text>
</comment>
<evidence type="ECO:0000256" key="4">
    <source>
        <dbReference type="RuleBase" id="RU364078"/>
    </source>
</evidence>
<comment type="similarity">
    <text evidence="3 4">In the C-terminal section; belongs to the PPC synthetase family.</text>
</comment>
<dbReference type="AlphaFoldDB" id="A0A6C0RD74"/>
<comment type="pathway">
    <text evidence="3 4">Cofactor biosynthesis; coenzyme A biosynthesis; CoA from (R)-pantothenate: step 3/5.</text>
</comment>
<dbReference type="InterPro" id="IPR035929">
    <property type="entry name" value="CoaB-like_sf"/>
</dbReference>
<comment type="pathway">
    <text evidence="3 4">Cofactor biosynthesis; coenzyme A biosynthesis; CoA from (R)-pantothenate: step 2/5.</text>
</comment>
<feature type="binding site" evidence="3">
    <location>
        <position position="339"/>
    </location>
    <ligand>
        <name>CTP</name>
        <dbReference type="ChEBI" id="CHEBI:37563"/>
    </ligand>
</feature>
<dbReference type="SUPFAM" id="SSF52507">
    <property type="entry name" value="Homo-oligomeric flavin-containing Cys decarboxylases, HFCD"/>
    <property type="match status" value="1"/>
</dbReference>
<protein>
    <recommendedName>
        <fullName evidence="3">Coenzyme A biosynthesis bifunctional protein CoaBC</fullName>
    </recommendedName>
    <alternativeName>
        <fullName evidence="3">DNA/pantothenate metabolism flavoprotein</fullName>
    </alternativeName>
    <alternativeName>
        <fullName evidence="3">Phosphopantothenoylcysteine synthetase/decarboxylase</fullName>
        <shortName evidence="3">PPCS-PPCDC</shortName>
    </alternativeName>
    <domain>
        <recommendedName>
            <fullName evidence="3">Phosphopantothenoylcysteine decarboxylase</fullName>
            <shortName evidence="3">PPC decarboxylase</shortName>
            <shortName evidence="3">PPC-DC</shortName>
            <ecNumber evidence="3">4.1.1.36</ecNumber>
        </recommendedName>
        <alternativeName>
            <fullName evidence="3">CoaC</fullName>
        </alternativeName>
    </domain>
    <domain>
        <recommendedName>
            <fullName evidence="3">Phosphopantothenate--cysteine ligase</fullName>
            <ecNumber evidence="3">6.3.2.5</ecNumber>
        </recommendedName>
        <alternativeName>
            <fullName evidence="3">CoaB</fullName>
        </alternativeName>
        <alternativeName>
            <fullName evidence="3">Phosphopantothenoylcysteine synthetase</fullName>
            <shortName evidence="3">PPC synthetase</shortName>
            <shortName evidence="3">PPC-S</shortName>
        </alternativeName>
    </domain>
</protein>
<evidence type="ECO:0000313" key="9">
    <source>
        <dbReference type="Proteomes" id="UP000474630"/>
    </source>
</evidence>
<dbReference type="InterPro" id="IPR003382">
    <property type="entry name" value="Flavoprotein"/>
</dbReference>
<dbReference type="EC" id="6.3.2.5" evidence="3"/>
<dbReference type="NCBIfam" id="TIGR00521">
    <property type="entry name" value="coaBC_dfp"/>
    <property type="match status" value="1"/>
</dbReference>
<feature type="domain" description="Flavoprotein" evidence="6">
    <location>
        <begin position="6"/>
        <end position="179"/>
    </location>
</feature>
<feature type="region of interest" description="Phosphopantothenoylcysteine decarboxylase" evidence="3">
    <location>
        <begin position="1"/>
        <end position="190"/>
    </location>
</feature>
<evidence type="ECO:0000259" key="7">
    <source>
        <dbReference type="Pfam" id="PF04127"/>
    </source>
</evidence>
<dbReference type="EC" id="4.1.1.36" evidence="3"/>
<accession>A0A6C0RD74</accession>
<keyword evidence="3" id="KW-0479">Metal-binding</keyword>
<comment type="caution">
    <text evidence="3">Lacks conserved residue(s) required for the propagation of feature annotation.</text>
</comment>
<comment type="function">
    <text evidence="4">Catalyzes two steps in the biosynthesis of coenzyme A. In the first step cysteine is conjugated to 4'-phosphopantothenate to form 4-phosphopantothenoylcysteine, in the latter compound is decarboxylated to form 4'-phosphopantotheine.</text>
</comment>
<comment type="similarity">
    <text evidence="3 4">In the N-terminal section; belongs to the HFCD (homo-oligomeric flavin containing Cys decarboxylase) superfamily.</text>
</comment>
<evidence type="ECO:0000259" key="6">
    <source>
        <dbReference type="Pfam" id="PF02441"/>
    </source>
</evidence>
<evidence type="ECO:0000256" key="2">
    <source>
        <dbReference type="ARBA" id="ARBA00023239"/>
    </source>
</evidence>
<dbReference type="GO" id="GO:0015937">
    <property type="term" value="P:coenzyme A biosynthetic process"/>
    <property type="evidence" value="ECO:0007669"/>
    <property type="project" value="UniProtKB-UniRule"/>
</dbReference>
<comment type="cofactor">
    <cofactor evidence="3">
        <name>Mg(2+)</name>
        <dbReference type="ChEBI" id="CHEBI:18420"/>
    </cofactor>
</comment>
<dbReference type="GO" id="GO:0010181">
    <property type="term" value="F:FMN binding"/>
    <property type="evidence" value="ECO:0007669"/>
    <property type="project" value="UniProtKB-UniRule"/>
</dbReference>
<keyword evidence="5" id="KW-1133">Transmembrane helix</keyword>
<evidence type="ECO:0000313" key="8">
    <source>
        <dbReference type="EMBL" id="QIA08464.1"/>
    </source>
</evidence>
<keyword evidence="5" id="KW-0472">Membrane</keyword>
<dbReference type="GO" id="GO:0046872">
    <property type="term" value="F:metal ion binding"/>
    <property type="evidence" value="ECO:0007669"/>
    <property type="project" value="UniProtKB-KW"/>
</dbReference>
<sequence>MRLKGKNIILGITGSIAAYKAAMLLRLFIKEGAEVQVVITPAGKEFITPVTLSALSDKPVISEFFGANDGSWNSHVDLGLWADVMVIAPATASTMGKMAYGIADNMLITTYLSAKCPVMVAPAMDLDMFAHPSTQRNISILKDYGNSIVEPGEGELASGLTGKGRMEEPIKILEAVIQRLGVKKKLLNKSYLVTAGPTFEKIDPVRFIGNYSSGKMGYAIAEELAEQGADVTLVSGPVAVTTQKAGVKVIPVESANEMYNASIEHFERVDGAIMCAAVADFTPAKKEGEKTKRGKENWHIELEPTKDIAAELGKLKTNKQLLVGFALETNNEMSNAERKLLKKNLDFIVLNSLKDKGAGFGVDTNKITIIEKGNKQTDFELKDKAEVAKDIVAKIIELNN</sequence>
<dbReference type="GO" id="GO:0071513">
    <property type="term" value="C:phosphopantothenoylcysteine decarboxylase complex"/>
    <property type="evidence" value="ECO:0007669"/>
    <property type="project" value="TreeGrafter"/>
</dbReference>
<organism evidence="8 9">
    <name type="scientific">Draconibacterium halophilum</name>
    <dbReference type="NCBI Taxonomy" id="2706887"/>
    <lineage>
        <taxon>Bacteria</taxon>
        <taxon>Pseudomonadati</taxon>
        <taxon>Bacteroidota</taxon>
        <taxon>Bacteroidia</taxon>
        <taxon>Marinilabiliales</taxon>
        <taxon>Prolixibacteraceae</taxon>
        <taxon>Draconibacterium</taxon>
    </lineage>
</organism>
<dbReference type="RefSeq" id="WP_163346383.1">
    <property type="nucleotide sequence ID" value="NZ_CP048409.1"/>
</dbReference>
<dbReference type="PANTHER" id="PTHR14359:SF6">
    <property type="entry name" value="PHOSPHOPANTOTHENOYLCYSTEINE DECARBOXYLASE"/>
    <property type="match status" value="1"/>
</dbReference>
<feature type="binding site" evidence="3">
    <location>
        <position position="325"/>
    </location>
    <ligand>
        <name>CTP</name>
        <dbReference type="ChEBI" id="CHEBI:37563"/>
    </ligand>
</feature>
<dbReference type="InterPro" id="IPR007085">
    <property type="entry name" value="DNA/pantothenate-metab_flavo_C"/>
</dbReference>
<keyword evidence="9" id="KW-1185">Reference proteome</keyword>
<keyword evidence="5" id="KW-0812">Transmembrane</keyword>
<feature type="region of interest" description="Phosphopantothenate--cysteine ligase" evidence="3">
    <location>
        <begin position="191"/>
        <end position="400"/>
    </location>
</feature>
<keyword evidence="3" id="KW-0511">Multifunctional enzyme</keyword>
<keyword evidence="1 3" id="KW-0210">Decarboxylase</keyword>
<dbReference type="InterPro" id="IPR005252">
    <property type="entry name" value="CoaBC"/>
</dbReference>
<dbReference type="Gene3D" id="3.40.50.1950">
    <property type="entry name" value="Flavin prenyltransferase-like"/>
    <property type="match status" value="1"/>
</dbReference>
<dbReference type="HAMAP" id="MF_02225">
    <property type="entry name" value="CoaBC"/>
    <property type="match status" value="1"/>
</dbReference>
<comment type="catalytic activity">
    <reaction evidence="3 4">
        <text>N-[(R)-4-phosphopantothenoyl]-L-cysteine + H(+) = (R)-4'-phosphopantetheine + CO2</text>
        <dbReference type="Rhea" id="RHEA:16793"/>
        <dbReference type="ChEBI" id="CHEBI:15378"/>
        <dbReference type="ChEBI" id="CHEBI:16526"/>
        <dbReference type="ChEBI" id="CHEBI:59458"/>
        <dbReference type="ChEBI" id="CHEBI:61723"/>
        <dbReference type="EC" id="4.1.1.36"/>
    </reaction>
</comment>
<dbReference type="GO" id="GO:0004632">
    <property type="term" value="F:phosphopantothenate--cysteine ligase activity"/>
    <property type="evidence" value="ECO:0007669"/>
    <property type="project" value="UniProtKB-UniRule"/>
</dbReference>
<keyword evidence="3 4" id="KW-0288">FMN</keyword>
<feature type="domain" description="DNA/pantothenate metabolism flavoprotein C-terminal" evidence="7">
    <location>
        <begin position="188"/>
        <end position="397"/>
    </location>
</feature>
<reference evidence="8 9" key="1">
    <citation type="submission" date="2020-02" db="EMBL/GenBank/DDBJ databases">
        <title>Genome sequencing for Draconibacterium sp. strain M1.</title>
        <authorList>
            <person name="Park S.-J."/>
        </authorList>
    </citation>
    <scope>NUCLEOTIDE SEQUENCE [LARGE SCALE GENOMIC DNA]</scope>
    <source>
        <strain evidence="8 9">M1</strain>
    </source>
</reference>
<name>A0A6C0RD74_9BACT</name>
<dbReference type="Gene3D" id="3.40.50.10300">
    <property type="entry name" value="CoaB-like"/>
    <property type="match status" value="1"/>
</dbReference>
<dbReference type="UniPathway" id="UPA00241">
    <property type="reaction ID" value="UER00353"/>
</dbReference>
<gene>
    <name evidence="3 8" type="primary">coaBC</name>
    <name evidence="8" type="ORF">G0Q07_12405</name>
</gene>
<evidence type="ECO:0000256" key="3">
    <source>
        <dbReference type="HAMAP-Rule" id="MF_02225"/>
    </source>
</evidence>
<dbReference type="Pfam" id="PF04127">
    <property type="entry name" value="DFP"/>
    <property type="match status" value="1"/>
</dbReference>
<dbReference type="EMBL" id="CP048409">
    <property type="protein sequence ID" value="QIA08464.1"/>
    <property type="molecule type" value="Genomic_DNA"/>
</dbReference>
<evidence type="ECO:0000256" key="1">
    <source>
        <dbReference type="ARBA" id="ARBA00022793"/>
    </source>
</evidence>
<dbReference type="KEGG" id="drc:G0Q07_12405"/>
<dbReference type="Pfam" id="PF02441">
    <property type="entry name" value="Flavoprotein"/>
    <property type="match status" value="1"/>
</dbReference>
<dbReference type="GO" id="GO:0015941">
    <property type="term" value="P:pantothenate catabolic process"/>
    <property type="evidence" value="ECO:0007669"/>
    <property type="project" value="InterPro"/>
</dbReference>
<dbReference type="GO" id="GO:0004633">
    <property type="term" value="F:phosphopantothenoylcysteine decarboxylase activity"/>
    <property type="evidence" value="ECO:0007669"/>
    <property type="project" value="UniProtKB-UniRule"/>
</dbReference>
<keyword evidence="3 4" id="KW-0436">Ligase</keyword>
<feature type="binding site" evidence="3">
    <location>
        <position position="343"/>
    </location>
    <ligand>
        <name>CTP</name>
        <dbReference type="ChEBI" id="CHEBI:37563"/>
    </ligand>
</feature>
<dbReference type="InterPro" id="IPR036551">
    <property type="entry name" value="Flavin_trans-like"/>
</dbReference>
<comment type="catalytic activity">
    <reaction evidence="3 4">
        <text>(R)-4'-phosphopantothenate + L-cysteine + CTP = N-[(R)-4-phosphopantothenoyl]-L-cysteine + CMP + diphosphate + H(+)</text>
        <dbReference type="Rhea" id="RHEA:19397"/>
        <dbReference type="ChEBI" id="CHEBI:10986"/>
        <dbReference type="ChEBI" id="CHEBI:15378"/>
        <dbReference type="ChEBI" id="CHEBI:33019"/>
        <dbReference type="ChEBI" id="CHEBI:35235"/>
        <dbReference type="ChEBI" id="CHEBI:37563"/>
        <dbReference type="ChEBI" id="CHEBI:59458"/>
        <dbReference type="ChEBI" id="CHEBI:60377"/>
        <dbReference type="EC" id="6.3.2.5"/>
    </reaction>
</comment>
<feature type="transmembrane region" description="Helical" evidence="5">
    <location>
        <begin position="7"/>
        <end position="29"/>
    </location>
</feature>
<evidence type="ECO:0000256" key="5">
    <source>
        <dbReference type="SAM" id="Phobius"/>
    </source>
</evidence>
<dbReference type="SUPFAM" id="SSF102645">
    <property type="entry name" value="CoaB-like"/>
    <property type="match status" value="1"/>
</dbReference>
<feature type="binding site" evidence="3">
    <location>
        <position position="290"/>
    </location>
    <ligand>
        <name>CTP</name>
        <dbReference type="ChEBI" id="CHEBI:37563"/>
    </ligand>
</feature>
<proteinExistence type="inferred from homology"/>
<keyword evidence="3" id="KW-0460">Magnesium</keyword>
<dbReference type="PANTHER" id="PTHR14359">
    <property type="entry name" value="HOMO-OLIGOMERIC FLAVIN CONTAINING CYS DECARBOXYLASE FAMILY"/>
    <property type="match status" value="1"/>
</dbReference>
<keyword evidence="3 4" id="KW-0285">Flavoprotein</keyword>
<dbReference type="Proteomes" id="UP000474630">
    <property type="component" value="Chromosome"/>
</dbReference>
<feature type="binding site" evidence="3">
    <location>
        <position position="280"/>
    </location>
    <ligand>
        <name>CTP</name>
        <dbReference type="ChEBI" id="CHEBI:37563"/>
    </ligand>
</feature>
<comment type="function">
    <text evidence="3">Catalyzes two sequential steps in the biosynthesis of coenzyme A. In the first step cysteine is conjugated to 4'-phosphopantothenate to form 4-phosphopantothenoylcysteine. In the second step the latter compound is decarboxylated to form 4'-phosphopantotheine.</text>
</comment>
<keyword evidence="2 3" id="KW-0456">Lyase</keyword>